<gene>
    <name evidence="1" type="ORF">CR513_13412</name>
</gene>
<protein>
    <submittedName>
        <fullName evidence="1">Uncharacterized protein</fullName>
    </submittedName>
</protein>
<evidence type="ECO:0000313" key="1">
    <source>
        <dbReference type="EMBL" id="RDY03065.1"/>
    </source>
</evidence>
<dbReference type="AlphaFoldDB" id="A0A371HJT8"/>
<organism evidence="1 2">
    <name type="scientific">Mucuna pruriens</name>
    <name type="common">Velvet bean</name>
    <name type="synonym">Dolichos pruriens</name>
    <dbReference type="NCBI Taxonomy" id="157652"/>
    <lineage>
        <taxon>Eukaryota</taxon>
        <taxon>Viridiplantae</taxon>
        <taxon>Streptophyta</taxon>
        <taxon>Embryophyta</taxon>
        <taxon>Tracheophyta</taxon>
        <taxon>Spermatophyta</taxon>
        <taxon>Magnoliopsida</taxon>
        <taxon>eudicotyledons</taxon>
        <taxon>Gunneridae</taxon>
        <taxon>Pentapetalae</taxon>
        <taxon>rosids</taxon>
        <taxon>fabids</taxon>
        <taxon>Fabales</taxon>
        <taxon>Fabaceae</taxon>
        <taxon>Papilionoideae</taxon>
        <taxon>50 kb inversion clade</taxon>
        <taxon>NPAAA clade</taxon>
        <taxon>indigoferoid/millettioid clade</taxon>
        <taxon>Phaseoleae</taxon>
        <taxon>Mucuna</taxon>
    </lineage>
</organism>
<name>A0A371HJT8_MUCPR</name>
<reference evidence="1" key="1">
    <citation type="submission" date="2018-05" db="EMBL/GenBank/DDBJ databases">
        <title>Draft genome of Mucuna pruriens seed.</title>
        <authorList>
            <person name="Nnadi N.E."/>
            <person name="Vos R."/>
            <person name="Hasami M.H."/>
            <person name="Devisetty U.K."/>
            <person name="Aguiy J.C."/>
        </authorList>
    </citation>
    <scope>NUCLEOTIDE SEQUENCE [LARGE SCALE GENOMIC DNA]</scope>
    <source>
        <strain evidence="1">JCA_2017</strain>
    </source>
</reference>
<evidence type="ECO:0000313" key="2">
    <source>
        <dbReference type="Proteomes" id="UP000257109"/>
    </source>
</evidence>
<sequence>MVISVVVAYYKVEKLSLLELSLEECLGTLTGFTGEQVEIRGTIDLKTTFDMGSDAKTITIKFTIANVPTLPTLNKLQAVVSTLHMCMKYLVADQVGTICTNRHTTWKCYEASLRVGQRMEGQRQREVNSRSDVHCLDLSPH</sequence>
<accession>A0A371HJT8</accession>
<dbReference type="Proteomes" id="UP000257109">
    <property type="component" value="Unassembled WGS sequence"/>
</dbReference>
<keyword evidence="2" id="KW-1185">Reference proteome</keyword>
<feature type="non-terminal residue" evidence="1">
    <location>
        <position position="1"/>
    </location>
</feature>
<dbReference type="OrthoDB" id="1400091at2759"/>
<proteinExistence type="predicted"/>
<dbReference type="EMBL" id="QJKJ01002396">
    <property type="protein sequence ID" value="RDY03065.1"/>
    <property type="molecule type" value="Genomic_DNA"/>
</dbReference>
<comment type="caution">
    <text evidence="1">The sequence shown here is derived from an EMBL/GenBank/DDBJ whole genome shotgun (WGS) entry which is preliminary data.</text>
</comment>